<gene>
    <name evidence="3" type="ORF">PHET_07708</name>
</gene>
<evidence type="ECO:0000256" key="1">
    <source>
        <dbReference type="ARBA" id="ARBA00009817"/>
    </source>
</evidence>
<dbReference type="Proteomes" id="UP000748531">
    <property type="component" value="Unassembled WGS sequence"/>
</dbReference>
<sequence>MSPDTFSQKPEFSIDEPVSTTQSGKQTQSSCYRLHAKVFKSHVLIPNDCTNMLASEHMPDDLFTIIKCFGCINIVECFIEPRTWLSCEYLGVKYSEGWTECVQKMSRYFDGENDENKKIPFGYPISIQIKPSDGPACESTLVFNSSLPNKGLGAPKATVPGLQLNEWPKLHVYCRPFLGPNTEEKFRDEALCFADTLGCINLKFKPDPYYWVVCSFPNASEVHTQIWFIVDE</sequence>
<feature type="compositionally biased region" description="Polar residues" evidence="2">
    <location>
        <begin position="1"/>
        <end position="10"/>
    </location>
</feature>
<dbReference type="AlphaFoldDB" id="A0A8J4SIB5"/>
<feature type="region of interest" description="Disordered" evidence="2">
    <location>
        <begin position="1"/>
        <end position="24"/>
    </location>
</feature>
<evidence type="ECO:0000256" key="2">
    <source>
        <dbReference type="SAM" id="MobiDB-lite"/>
    </source>
</evidence>
<comment type="caution">
    <text evidence="3">The sequence shown here is derived from an EMBL/GenBank/DDBJ whole genome shotgun (WGS) entry which is preliminary data.</text>
</comment>
<comment type="similarity">
    <text evidence="1">Belongs to the HEBP family.</text>
</comment>
<dbReference type="InterPro" id="IPR011256">
    <property type="entry name" value="Reg_factor_effector_dom_sf"/>
</dbReference>
<protein>
    <submittedName>
        <fullName evidence="3">Heme binding protein 2</fullName>
    </submittedName>
</protein>
<evidence type="ECO:0000313" key="4">
    <source>
        <dbReference type="Proteomes" id="UP000748531"/>
    </source>
</evidence>
<accession>A0A8J4SIB5</accession>
<name>A0A8J4SIB5_9TREM</name>
<proteinExistence type="inferred from homology"/>
<dbReference type="Pfam" id="PF04832">
    <property type="entry name" value="SOUL"/>
    <property type="match status" value="1"/>
</dbReference>
<dbReference type="PANTHER" id="PTHR11220">
    <property type="entry name" value="HEME-BINDING PROTEIN-RELATED"/>
    <property type="match status" value="1"/>
</dbReference>
<dbReference type="SUPFAM" id="SSF55136">
    <property type="entry name" value="Probable bacterial effector-binding domain"/>
    <property type="match status" value="1"/>
</dbReference>
<dbReference type="OrthoDB" id="6424451at2759"/>
<keyword evidence="4" id="KW-1185">Reference proteome</keyword>
<dbReference type="EMBL" id="LUCH01004447">
    <property type="protein sequence ID" value="KAF5399003.1"/>
    <property type="molecule type" value="Genomic_DNA"/>
</dbReference>
<evidence type="ECO:0000313" key="3">
    <source>
        <dbReference type="EMBL" id="KAF5399003.1"/>
    </source>
</evidence>
<reference evidence="3" key="1">
    <citation type="submission" date="2019-05" db="EMBL/GenBank/DDBJ databases">
        <title>Annotation for the trematode Paragonimus heterotremus.</title>
        <authorList>
            <person name="Choi Y.-J."/>
        </authorList>
    </citation>
    <scope>NUCLEOTIDE SEQUENCE</scope>
    <source>
        <strain evidence="3">LC</strain>
    </source>
</reference>
<dbReference type="PANTHER" id="PTHR11220:SF1">
    <property type="entry name" value="HEME-BINDING PROTEIN 2"/>
    <property type="match status" value="1"/>
</dbReference>
<organism evidence="3 4">
    <name type="scientific">Paragonimus heterotremus</name>
    <dbReference type="NCBI Taxonomy" id="100268"/>
    <lineage>
        <taxon>Eukaryota</taxon>
        <taxon>Metazoa</taxon>
        <taxon>Spiralia</taxon>
        <taxon>Lophotrochozoa</taxon>
        <taxon>Platyhelminthes</taxon>
        <taxon>Trematoda</taxon>
        <taxon>Digenea</taxon>
        <taxon>Plagiorchiida</taxon>
        <taxon>Troglotremata</taxon>
        <taxon>Troglotrematidae</taxon>
        <taxon>Paragonimus</taxon>
    </lineage>
</organism>
<dbReference type="Gene3D" id="3.20.80.10">
    <property type="entry name" value="Regulatory factor, effector binding domain"/>
    <property type="match status" value="1"/>
</dbReference>
<dbReference type="InterPro" id="IPR006917">
    <property type="entry name" value="SOUL_heme-bd"/>
</dbReference>